<keyword evidence="2 7" id="KW-0436">Ligase</keyword>
<evidence type="ECO:0000256" key="2">
    <source>
        <dbReference type="ARBA" id="ARBA00022598"/>
    </source>
</evidence>
<dbReference type="Gene3D" id="3.30.470.30">
    <property type="entry name" value="DNA ligase/mRNA capping enzyme"/>
    <property type="match status" value="1"/>
</dbReference>
<dbReference type="GO" id="GO:0003910">
    <property type="term" value="F:DNA ligase (ATP) activity"/>
    <property type="evidence" value="ECO:0007669"/>
    <property type="project" value="UniProtKB-EC"/>
</dbReference>
<dbReference type="InterPro" id="IPR014143">
    <property type="entry name" value="NHEJ_ligase_prk"/>
</dbReference>
<dbReference type="PROSITE" id="PS00697">
    <property type="entry name" value="DNA_LIGASE_A1"/>
    <property type="match status" value="1"/>
</dbReference>
<dbReference type="RefSeq" id="WP_338447874.1">
    <property type="nucleotide sequence ID" value="NZ_CP137640.1"/>
</dbReference>
<dbReference type="PROSITE" id="PS50160">
    <property type="entry name" value="DNA_LIGASE_A3"/>
    <property type="match status" value="1"/>
</dbReference>
<evidence type="ECO:0000313" key="7">
    <source>
        <dbReference type="EMBL" id="WVX78940.1"/>
    </source>
</evidence>
<dbReference type="Pfam" id="PF04679">
    <property type="entry name" value="DNA_ligase_A_C"/>
    <property type="match status" value="1"/>
</dbReference>
<sequence length="620" mass="71761">MELKPIIPFEPISSEKIPIGQEWISQIKWDGTRILTYYDGKDVQLFNRKLHERTLHYPEITDIQEFFKGKSVILDGEVIALDENGNPSFHQVMRRDGLRKMDRVKLVKNEVPIFYMIFDIIYYNGNWIHNQPLKDRMSILQECIIPNSRIQIVPSQHDNQALWKVAKEHHLEGIVCKDLNSPYTMNGKDGAWQKIKNYQDVIAVIGGVTYRSGIVNAVLLGLYDQEGNLWYIGHCGTGKMTRNEWKELTDKIESLLLKEKPFINEPERMKDVTWVRPEITVKVQYIEWPEGRTLRQPSIQAFTHTSVKECVLPTIEKTAVKQAIQTHALREELDISHPDKPLWKKPAIIKEQYIDYLHDIYPCISPFLHNRLLTVIRYPHGMFGEPFYQKNCPDYAPSFIQTVESEGINYIVCNNLETFVWLGNQLAFEFHIPFQTIDGNGSPSEIVFDLDPPSKDAFSLAIKAAIMIKEVLDSLHLISFVKTSGNKGIQIYIPLPEHRYTFDETRIFTSFMAEYLIAKAPDSFTIERMKKNRGGRLYVDYVQHAEGKTIIAPYSPRGNPKATVATPLYWEEVKEGLTMETFQIPSILERIKKEGDPFAGFFDAKQKQNFDPVLQFLKSR</sequence>
<gene>
    <name evidence="7" type="primary">ligD</name>
    <name evidence="7" type="ORF">R4Z09_16665</name>
</gene>
<comment type="catalytic activity">
    <reaction evidence="3">
        <text>ATP + (deoxyribonucleotide)n-3'-hydroxyl + 5'-phospho-(deoxyribonucleotide)m = (deoxyribonucleotide)n+m + AMP + diphosphate.</text>
        <dbReference type="EC" id="6.5.1.1"/>
    </reaction>
</comment>
<evidence type="ECO:0000256" key="4">
    <source>
        <dbReference type="ARBA" id="ARBA00049981"/>
    </source>
</evidence>
<reference evidence="7 8" key="1">
    <citation type="submission" date="2023-10" db="EMBL/GenBank/DDBJ databases">
        <title>Niallia locisalis sp.nov. isolated from a salt pond sample.</title>
        <authorList>
            <person name="Li X.-J."/>
            <person name="Dong L."/>
        </authorList>
    </citation>
    <scope>NUCLEOTIDE SEQUENCE [LARGE SCALE GENOMIC DNA]</scope>
    <source>
        <strain evidence="7 8">DSM 29761</strain>
    </source>
</reference>
<dbReference type="SUPFAM" id="SSF56091">
    <property type="entry name" value="DNA ligase/mRNA capping enzyme, catalytic domain"/>
    <property type="match status" value="1"/>
</dbReference>
<dbReference type="Pfam" id="PF01068">
    <property type="entry name" value="DNA_ligase_A_M"/>
    <property type="match status" value="1"/>
</dbReference>
<proteinExistence type="inferred from homology"/>
<dbReference type="SUPFAM" id="SSF50249">
    <property type="entry name" value="Nucleic acid-binding proteins"/>
    <property type="match status" value="1"/>
</dbReference>
<dbReference type="NCBIfam" id="TIGR02778">
    <property type="entry name" value="ligD_pol"/>
    <property type="match status" value="1"/>
</dbReference>
<dbReference type="Gene3D" id="2.40.50.140">
    <property type="entry name" value="Nucleic acid-binding proteins"/>
    <property type="match status" value="1"/>
</dbReference>
<comment type="similarity">
    <text evidence="4">In the C-terminal section; belongs to the ATP-dependent DNA ligase family.</text>
</comment>
<dbReference type="Pfam" id="PF21686">
    <property type="entry name" value="LigD_Prim-Pol"/>
    <property type="match status" value="1"/>
</dbReference>
<dbReference type="NCBIfam" id="TIGR02776">
    <property type="entry name" value="NHEJ_ligase_prk"/>
    <property type="match status" value="1"/>
</dbReference>
<dbReference type="Proteomes" id="UP001357223">
    <property type="component" value="Chromosome"/>
</dbReference>
<accession>A0ABZ2C945</accession>
<keyword evidence="8" id="KW-1185">Reference proteome</keyword>
<organism evidence="7 8">
    <name type="scientific">Niallia oryzisoli</name>
    <dbReference type="NCBI Taxonomy" id="1737571"/>
    <lineage>
        <taxon>Bacteria</taxon>
        <taxon>Bacillati</taxon>
        <taxon>Bacillota</taxon>
        <taxon>Bacilli</taxon>
        <taxon>Bacillales</taxon>
        <taxon>Bacillaceae</taxon>
        <taxon>Niallia</taxon>
    </lineage>
</organism>
<comment type="similarity">
    <text evidence="5">In the N-terminal section; belongs to the LigD polymerase family.</text>
</comment>
<dbReference type="InterPro" id="IPR014145">
    <property type="entry name" value="LigD_pol_dom"/>
</dbReference>
<feature type="domain" description="ATP-dependent DNA ligase family profile" evidence="6">
    <location>
        <begin position="106"/>
        <end position="239"/>
    </location>
</feature>
<evidence type="ECO:0000256" key="3">
    <source>
        <dbReference type="ARBA" id="ARBA00034003"/>
    </source>
</evidence>
<protein>
    <recommendedName>
        <fullName evidence="1">DNA ligase (ATP)</fullName>
        <ecNumber evidence="1">6.5.1.1</ecNumber>
    </recommendedName>
</protein>
<dbReference type="CDD" id="cd07906">
    <property type="entry name" value="Adenylation_DNA_ligase_LigD_LigC"/>
    <property type="match status" value="1"/>
</dbReference>
<dbReference type="PANTHER" id="PTHR42705">
    <property type="entry name" value="BIFUNCTIONAL NON-HOMOLOGOUS END JOINING PROTEIN LIGD"/>
    <property type="match status" value="1"/>
</dbReference>
<dbReference type="CDD" id="cd04866">
    <property type="entry name" value="LigD_Pol_like_3"/>
    <property type="match status" value="1"/>
</dbReference>
<evidence type="ECO:0000313" key="8">
    <source>
        <dbReference type="Proteomes" id="UP001357223"/>
    </source>
</evidence>
<dbReference type="InterPro" id="IPR012310">
    <property type="entry name" value="DNA_ligase_ATP-dep_cent"/>
</dbReference>
<name>A0ABZ2C945_9BACI</name>
<dbReference type="CDD" id="cd07971">
    <property type="entry name" value="OBF_DNA_ligase_LigD"/>
    <property type="match status" value="1"/>
</dbReference>
<dbReference type="InterPro" id="IPR052171">
    <property type="entry name" value="NHEJ_LigD"/>
</dbReference>
<dbReference type="Gene3D" id="3.90.920.10">
    <property type="entry name" value="DNA primase, PRIM domain"/>
    <property type="match status" value="1"/>
</dbReference>
<dbReference type="EMBL" id="CP137640">
    <property type="protein sequence ID" value="WVX78940.1"/>
    <property type="molecule type" value="Genomic_DNA"/>
</dbReference>
<dbReference type="InterPro" id="IPR012309">
    <property type="entry name" value="DNA_ligase_ATP-dep_C"/>
</dbReference>
<evidence type="ECO:0000256" key="5">
    <source>
        <dbReference type="ARBA" id="ARBA00049990"/>
    </source>
</evidence>
<evidence type="ECO:0000256" key="1">
    <source>
        <dbReference type="ARBA" id="ARBA00012727"/>
    </source>
</evidence>
<dbReference type="InterPro" id="IPR016059">
    <property type="entry name" value="DNA_ligase_ATP-dep_CS"/>
</dbReference>
<dbReference type="EC" id="6.5.1.1" evidence="1"/>
<evidence type="ECO:0000259" key="6">
    <source>
        <dbReference type="PROSITE" id="PS50160"/>
    </source>
</evidence>
<dbReference type="PANTHER" id="PTHR42705:SF2">
    <property type="entry name" value="BIFUNCTIONAL NON-HOMOLOGOUS END JOINING PROTEIN LIGD"/>
    <property type="match status" value="1"/>
</dbReference>
<dbReference type="InterPro" id="IPR033652">
    <property type="entry name" value="LigD_Pol-like_3"/>
</dbReference>
<dbReference type="InterPro" id="IPR012340">
    <property type="entry name" value="NA-bd_OB-fold"/>
</dbReference>